<feature type="signal peptide" evidence="1">
    <location>
        <begin position="1"/>
        <end position="33"/>
    </location>
</feature>
<accession>A0A8D8NFE8</accession>
<proteinExistence type="predicted"/>
<protein>
    <submittedName>
        <fullName evidence="2">(northern house mosquito) hypothetical protein</fullName>
    </submittedName>
</protein>
<organism evidence="2">
    <name type="scientific">Culex pipiens</name>
    <name type="common">House mosquito</name>
    <dbReference type="NCBI Taxonomy" id="7175"/>
    <lineage>
        <taxon>Eukaryota</taxon>
        <taxon>Metazoa</taxon>
        <taxon>Ecdysozoa</taxon>
        <taxon>Arthropoda</taxon>
        <taxon>Hexapoda</taxon>
        <taxon>Insecta</taxon>
        <taxon>Pterygota</taxon>
        <taxon>Neoptera</taxon>
        <taxon>Endopterygota</taxon>
        <taxon>Diptera</taxon>
        <taxon>Nematocera</taxon>
        <taxon>Culicoidea</taxon>
        <taxon>Culicidae</taxon>
        <taxon>Culicinae</taxon>
        <taxon>Culicini</taxon>
        <taxon>Culex</taxon>
        <taxon>Culex</taxon>
    </lineage>
</organism>
<evidence type="ECO:0000313" key="2">
    <source>
        <dbReference type="EMBL" id="CAG6562870.1"/>
    </source>
</evidence>
<keyword evidence="1" id="KW-0732">Signal</keyword>
<evidence type="ECO:0000256" key="1">
    <source>
        <dbReference type="SAM" id="SignalP"/>
    </source>
</evidence>
<sequence length="100" mass="11050">MRRCYRFSSSGRGSIPITALLLLVPELLMLLQSSSLRGPPRVPNSLPVIRRNRNLTAYANFTEKKCPPRRPNVCSARIECARATTSSAHTPPLCTTDPSL</sequence>
<name>A0A8D8NFE8_CULPI</name>
<dbReference type="EMBL" id="HBUE01163524">
    <property type="protein sequence ID" value="CAG6511449.1"/>
    <property type="molecule type" value="Transcribed_RNA"/>
</dbReference>
<dbReference type="EMBL" id="HBUE01163519">
    <property type="protein sequence ID" value="CAG6511447.1"/>
    <property type="molecule type" value="Transcribed_RNA"/>
</dbReference>
<feature type="chain" id="PRO_5036261517" evidence="1">
    <location>
        <begin position="34"/>
        <end position="100"/>
    </location>
</feature>
<dbReference type="EMBL" id="HBUE01268748">
    <property type="protein sequence ID" value="CAG6562870.1"/>
    <property type="molecule type" value="Transcribed_RNA"/>
</dbReference>
<dbReference type="EMBL" id="HBUE01268753">
    <property type="protein sequence ID" value="CAG6562872.1"/>
    <property type="molecule type" value="Transcribed_RNA"/>
</dbReference>
<reference evidence="2" key="1">
    <citation type="submission" date="2021-05" db="EMBL/GenBank/DDBJ databases">
        <authorList>
            <person name="Alioto T."/>
            <person name="Alioto T."/>
            <person name="Gomez Garrido J."/>
        </authorList>
    </citation>
    <scope>NUCLEOTIDE SEQUENCE</scope>
</reference>
<dbReference type="AlphaFoldDB" id="A0A8D8NFE8"/>